<evidence type="ECO:0000313" key="2">
    <source>
        <dbReference type="WBParaSite" id="Csp11.Scaffold481.g1872.t1"/>
    </source>
</evidence>
<keyword evidence="1" id="KW-1185">Reference proteome</keyword>
<protein>
    <submittedName>
        <fullName evidence="2">BTB domain-containing protein</fullName>
    </submittedName>
</protein>
<evidence type="ECO:0000313" key="1">
    <source>
        <dbReference type="Proteomes" id="UP000095282"/>
    </source>
</evidence>
<dbReference type="Proteomes" id="UP000095282">
    <property type="component" value="Unplaced"/>
</dbReference>
<organism evidence="1 2">
    <name type="scientific">Caenorhabditis tropicalis</name>
    <dbReference type="NCBI Taxonomy" id="1561998"/>
    <lineage>
        <taxon>Eukaryota</taxon>
        <taxon>Metazoa</taxon>
        <taxon>Ecdysozoa</taxon>
        <taxon>Nematoda</taxon>
        <taxon>Chromadorea</taxon>
        <taxon>Rhabditida</taxon>
        <taxon>Rhabditina</taxon>
        <taxon>Rhabditomorpha</taxon>
        <taxon>Rhabditoidea</taxon>
        <taxon>Rhabditidae</taxon>
        <taxon>Peloderinae</taxon>
        <taxon>Caenorhabditis</taxon>
    </lineage>
</organism>
<dbReference type="AlphaFoldDB" id="A0A1I7T2S9"/>
<reference evidence="2" key="1">
    <citation type="submission" date="2016-11" db="UniProtKB">
        <authorList>
            <consortium name="WormBaseParasite"/>
        </authorList>
    </citation>
    <scope>IDENTIFICATION</scope>
</reference>
<accession>A0A1I7T2S9</accession>
<name>A0A1I7T2S9_9PELO</name>
<proteinExistence type="predicted"/>
<dbReference type="WBParaSite" id="Csp11.Scaffold481.g1872.t1">
    <property type="protein sequence ID" value="Csp11.Scaffold481.g1872.t1"/>
    <property type="gene ID" value="Csp11.Scaffold481.g1872"/>
</dbReference>
<sequence length="593" mass="70399">MEDFRQVTVYQPTEPKHEIHLFKQPGYVLCEEHRLKMGPYTWVIKPYKYERRGQYVVDIIINVHGVEPGFYLSTEFSLQQPGNVKHTFEHAFDCHRTSFFFRRAMTIPITIDKDGKQKLHHSHYRFLRCRDDDEPPVTDEVDNWKGVIPLEWDFDGEFPMPYDNNDHFLNDLYLLEEYKSTFIYYFTVEHAQRCNYMPARPMLIWPKANRTARYLQGKQIAVDESWFYRWPGFRLFMLNVDLLTPDDFEEFIDVLGAYYHSWCFDHHRIQELVRVAEKFGFYDFAENYLYAGDVDVYFSSMRSCLISPPNHHYLKNNFNPPDQYISKYVHSQNFSFTARTIWPDLIAPFFLTFKTQNKLEWTVNLCRKCYAGKEYLYASFMLNGESERDENQLWKIEFGPSKQSSTGKLPRREHSRVLNRVQRTICFPTCWPWADVVKEMGMNGPFMFSFKAQYSSLTGWKWDAVAGNEPATGVKNGQLSCGKHTHLVNMELLQEYCGNLRNWVGIPGKPNKIEMDLDPSDVMHFLDHLYHSSKFYTMEQWQKILKVAQAMDCERVVDQFERALIRTEAQKCTDKNFNENYSLDFLRVGYGSF</sequence>
<dbReference type="eggNOG" id="ENOG502TG3D">
    <property type="taxonomic scope" value="Eukaryota"/>
</dbReference>